<dbReference type="OrthoDB" id="154054at2"/>
<dbReference type="SUPFAM" id="SSF63817">
    <property type="entry name" value="Sortase"/>
    <property type="match status" value="1"/>
</dbReference>
<organism evidence="3 4">
    <name type="scientific">Mesobacillus subterraneus</name>
    <dbReference type="NCBI Taxonomy" id="285983"/>
    <lineage>
        <taxon>Bacteria</taxon>
        <taxon>Bacillati</taxon>
        <taxon>Bacillota</taxon>
        <taxon>Bacilli</taxon>
        <taxon>Bacillales</taxon>
        <taxon>Bacillaceae</taxon>
        <taxon>Mesobacillus</taxon>
    </lineage>
</organism>
<dbReference type="Gene3D" id="2.40.260.10">
    <property type="entry name" value="Sortase"/>
    <property type="match status" value="1"/>
</dbReference>
<sequence>MNKKILSAWMVLMGLSIFFYPAMKDYYTSYNQEKMIEKWEDNDNGAAASLDELEKVFSMETQAETIESEEEKQDDHVPAAVETKQLANGMVGVIEIDKIGLQLPVLNGASMTNLDHGAGVLEGTPMPGMPGNSAIAAHRSRGFGKMFNRLDEIGTGDTVTVRDKNNTYVYEVYDTVVVEPDDISVLNGSEDEKTLTLITCTPIDTATHRLIVKARIRP</sequence>
<dbReference type="CDD" id="cd06166">
    <property type="entry name" value="Sortase_D_2"/>
    <property type="match status" value="1"/>
</dbReference>
<proteinExistence type="predicted"/>
<name>A0A427TSZ4_9BACI</name>
<dbReference type="AlphaFoldDB" id="A0A427TSZ4"/>
<reference evidence="4" key="1">
    <citation type="submission" date="2018-12" db="EMBL/GenBank/DDBJ databases">
        <title>Bacillus chawlae sp. nov., Bacillus glennii sp. nov., and Bacillus saganii sp. nov. Isolated from the Vehicle Assembly Building at Kennedy Space Center where the Viking Spacecraft were Assembled.</title>
        <authorList>
            <person name="Seuylemezian A."/>
            <person name="Vaishampayan P."/>
        </authorList>
    </citation>
    <scope>NUCLEOTIDE SEQUENCE [LARGE SCALE GENOMIC DNA]</scope>
    <source>
        <strain evidence="4">DSM 13966</strain>
    </source>
</reference>
<evidence type="ECO:0000256" key="2">
    <source>
        <dbReference type="PIRSR" id="PIRSR605754-1"/>
    </source>
</evidence>
<keyword evidence="1" id="KW-0378">Hydrolase</keyword>
<comment type="caution">
    <text evidence="3">The sequence shown here is derived from an EMBL/GenBank/DDBJ whole genome shotgun (WGS) entry which is preliminary data.</text>
</comment>
<accession>A0A427TSZ4</accession>
<dbReference type="InterPro" id="IPR042000">
    <property type="entry name" value="Sortase_D_2"/>
</dbReference>
<feature type="active site" description="Proton donor/acceptor" evidence="2">
    <location>
        <position position="138"/>
    </location>
</feature>
<dbReference type="InterPro" id="IPR023365">
    <property type="entry name" value="Sortase_dom-sf"/>
</dbReference>
<evidence type="ECO:0000313" key="4">
    <source>
        <dbReference type="Proteomes" id="UP000279911"/>
    </source>
</evidence>
<feature type="active site" description="Acyl-thioester intermediate" evidence="2">
    <location>
        <position position="200"/>
    </location>
</feature>
<dbReference type="Pfam" id="PF04203">
    <property type="entry name" value="Sortase"/>
    <property type="match status" value="1"/>
</dbReference>
<dbReference type="Proteomes" id="UP000279911">
    <property type="component" value="Unassembled WGS sequence"/>
</dbReference>
<gene>
    <name evidence="3" type="ORF">EJA10_09360</name>
</gene>
<evidence type="ECO:0000256" key="1">
    <source>
        <dbReference type="ARBA" id="ARBA00022801"/>
    </source>
</evidence>
<dbReference type="GO" id="GO:0016787">
    <property type="term" value="F:hydrolase activity"/>
    <property type="evidence" value="ECO:0007669"/>
    <property type="project" value="UniProtKB-KW"/>
</dbReference>
<dbReference type="EMBL" id="RSFW01000011">
    <property type="protein sequence ID" value="RSD27565.1"/>
    <property type="molecule type" value="Genomic_DNA"/>
</dbReference>
<dbReference type="RefSeq" id="WP_125479737.1">
    <property type="nucleotide sequence ID" value="NZ_RSFW01000011.1"/>
</dbReference>
<evidence type="ECO:0000313" key="3">
    <source>
        <dbReference type="EMBL" id="RSD27565.1"/>
    </source>
</evidence>
<dbReference type="InterPro" id="IPR005754">
    <property type="entry name" value="Sortase"/>
</dbReference>
<dbReference type="NCBIfam" id="TIGR01076">
    <property type="entry name" value="sortase_fam"/>
    <property type="match status" value="1"/>
</dbReference>
<protein>
    <submittedName>
        <fullName evidence="3">Class D sortase</fullName>
    </submittedName>
</protein>